<evidence type="ECO:0000256" key="14">
    <source>
        <dbReference type="ARBA" id="ARBA00023161"/>
    </source>
</evidence>
<keyword evidence="12" id="KW-0810">Translation regulation</keyword>
<evidence type="ECO:0000256" key="5">
    <source>
        <dbReference type="ARBA" id="ARBA00009548"/>
    </source>
</evidence>
<evidence type="ECO:0000256" key="4">
    <source>
        <dbReference type="ARBA" id="ARBA00004556"/>
    </source>
</evidence>
<keyword evidence="10" id="KW-0747">Spliceosome</keyword>
<keyword evidence="11" id="KW-0509">mRNA transport</keyword>
<evidence type="ECO:0000256" key="11">
    <source>
        <dbReference type="ARBA" id="ARBA00022816"/>
    </source>
</evidence>
<dbReference type="GO" id="GO:0005681">
    <property type="term" value="C:spliceosomal complex"/>
    <property type="evidence" value="ECO:0007669"/>
    <property type="project" value="UniProtKB-KW"/>
</dbReference>
<comment type="similarity">
    <text evidence="5">Belongs to the CASC3 family.</text>
</comment>
<feature type="region of interest" description="Disordered" evidence="18">
    <location>
        <begin position="1"/>
        <end position="541"/>
    </location>
</feature>
<protein>
    <recommendedName>
        <fullName evidence="6">Protein CASC3</fullName>
    </recommendedName>
</protein>
<feature type="compositionally biased region" description="Basic and acidic residues" evidence="18">
    <location>
        <begin position="393"/>
        <end position="411"/>
    </location>
</feature>
<feature type="compositionally biased region" description="Polar residues" evidence="18">
    <location>
        <begin position="257"/>
        <end position="268"/>
    </location>
</feature>
<dbReference type="GO" id="GO:0051028">
    <property type="term" value="P:mRNA transport"/>
    <property type="evidence" value="ECO:0007669"/>
    <property type="project" value="UniProtKB-KW"/>
</dbReference>
<evidence type="ECO:0000256" key="2">
    <source>
        <dbReference type="ARBA" id="ARBA00004279"/>
    </source>
</evidence>
<evidence type="ECO:0000256" key="13">
    <source>
        <dbReference type="ARBA" id="ARBA00022884"/>
    </source>
</evidence>
<keyword evidence="17" id="KW-0966">Cell projection</keyword>
<evidence type="ECO:0000256" key="7">
    <source>
        <dbReference type="ARBA" id="ARBA00022448"/>
    </source>
</evidence>
<feature type="compositionally biased region" description="Low complexity" evidence="18">
    <location>
        <begin position="497"/>
        <end position="515"/>
    </location>
</feature>
<evidence type="ECO:0000256" key="1">
    <source>
        <dbReference type="ARBA" id="ARBA00004210"/>
    </source>
</evidence>
<dbReference type="GO" id="GO:0010494">
    <property type="term" value="C:cytoplasmic stress granule"/>
    <property type="evidence" value="ECO:0007669"/>
    <property type="project" value="UniProtKB-SubCell"/>
</dbReference>
<dbReference type="Pfam" id="PF09405">
    <property type="entry name" value="Btz"/>
    <property type="match status" value="1"/>
</dbReference>
<keyword evidence="9" id="KW-0507">mRNA processing</keyword>
<accession>A0A6J0CCA2</accession>
<proteinExistence type="inferred from homology"/>
<evidence type="ECO:0000256" key="9">
    <source>
        <dbReference type="ARBA" id="ARBA00022664"/>
    </source>
</evidence>
<feature type="compositionally biased region" description="Polar residues" evidence="18">
    <location>
        <begin position="278"/>
        <end position="293"/>
    </location>
</feature>
<dbReference type="PANTHER" id="PTHR13434:SF0">
    <property type="entry name" value="PROTEIN CASC3"/>
    <property type="match status" value="1"/>
</dbReference>
<dbReference type="GO" id="GO:0006397">
    <property type="term" value="P:mRNA processing"/>
    <property type="evidence" value="ECO:0007669"/>
    <property type="project" value="UniProtKB-KW"/>
</dbReference>
<dbReference type="GO" id="GO:0003729">
    <property type="term" value="F:mRNA binding"/>
    <property type="evidence" value="ECO:0007669"/>
    <property type="project" value="InterPro"/>
</dbReference>
<keyword evidence="13" id="KW-0694">RNA-binding</keyword>
<dbReference type="RefSeq" id="XP_015524060.2">
    <property type="nucleotide sequence ID" value="XM_015668574.2"/>
</dbReference>
<dbReference type="GO" id="GO:0030425">
    <property type="term" value="C:dendrite"/>
    <property type="evidence" value="ECO:0007669"/>
    <property type="project" value="UniProtKB-SubCell"/>
</dbReference>
<evidence type="ECO:0000256" key="12">
    <source>
        <dbReference type="ARBA" id="ARBA00022845"/>
    </source>
</evidence>
<dbReference type="PANTHER" id="PTHR13434">
    <property type="entry name" value="PROTEIN CASC3"/>
    <property type="match status" value="1"/>
</dbReference>
<evidence type="ECO:0000256" key="17">
    <source>
        <dbReference type="ARBA" id="ARBA00023273"/>
    </source>
</evidence>
<dbReference type="GO" id="GO:0048471">
    <property type="term" value="C:perinuclear region of cytoplasm"/>
    <property type="evidence" value="ECO:0007669"/>
    <property type="project" value="UniProtKB-SubCell"/>
</dbReference>
<dbReference type="GO" id="GO:0035145">
    <property type="term" value="C:exon-exon junction complex"/>
    <property type="evidence" value="ECO:0007669"/>
    <property type="project" value="InterPro"/>
</dbReference>
<comment type="subcellular location">
    <subcellularLocation>
        <location evidence="2">Cell projection</location>
        <location evidence="2">Dendrite</location>
    </subcellularLocation>
    <subcellularLocation>
        <location evidence="1">Cytoplasm</location>
        <location evidence="1">Stress granule</location>
    </subcellularLocation>
    <subcellularLocation>
        <location evidence="4">Cytoplasm</location>
        <location evidence="4">Perinuclear region</location>
    </subcellularLocation>
    <subcellularLocation>
        <location evidence="3">Nucleus speckle</location>
    </subcellularLocation>
</comment>
<evidence type="ECO:0000256" key="16">
    <source>
        <dbReference type="ARBA" id="ARBA00023242"/>
    </source>
</evidence>
<evidence type="ECO:0000256" key="18">
    <source>
        <dbReference type="SAM" id="MobiDB-lite"/>
    </source>
</evidence>
<feature type="compositionally biased region" description="Basic and acidic residues" evidence="18">
    <location>
        <begin position="329"/>
        <end position="348"/>
    </location>
</feature>
<feature type="domain" description="Btz" evidence="19">
    <location>
        <begin position="76"/>
        <end position="182"/>
    </location>
</feature>
<keyword evidence="20" id="KW-1185">Reference proteome</keyword>
<dbReference type="OrthoDB" id="657902at2759"/>
<dbReference type="InterPro" id="IPR018545">
    <property type="entry name" value="Btz_dom"/>
</dbReference>
<feature type="compositionally biased region" description="Basic and acidic residues" evidence="18">
    <location>
        <begin position="113"/>
        <end position="169"/>
    </location>
</feature>
<gene>
    <name evidence="21" type="primary">LOC107227429</name>
</gene>
<keyword evidence="7" id="KW-0813">Transport</keyword>
<name>A0A6J0CCA2_NEOLC</name>
<dbReference type="GO" id="GO:0008380">
    <property type="term" value="P:RNA splicing"/>
    <property type="evidence" value="ECO:0007669"/>
    <property type="project" value="UniProtKB-KW"/>
</dbReference>
<feature type="compositionally biased region" description="Polar residues" evidence="18">
    <location>
        <begin position="414"/>
        <end position="440"/>
    </location>
</feature>
<evidence type="ECO:0000256" key="10">
    <source>
        <dbReference type="ARBA" id="ARBA00022728"/>
    </source>
</evidence>
<evidence type="ECO:0000256" key="6">
    <source>
        <dbReference type="ARBA" id="ARBA00019964"/>
    </source>
</evidence>
<dbReference type="InterPro" id="IPR028544">
    <property type="entry name" value="CASC3"/>
</dbReference>
<dbReference type="KEGG" id="nlo:107227429"/>
<dbReference type="Proteomes" id="UP000829291">
    <property type="component" value="Chromosome 3"/>
</dbReference>
<sequence>MEYEQNSNVCSFSELIMSDTRRRRKSNTSGGSEDLSDSYEELHVTKETQSNEVTEGEEHRDSEYETGESRSEADSQDGGLRESGDGQEEDKPQRKLDDDEDRRNPQYIPKRGTFYEHDDRTTEEVAEEKVENPNEREVKEKKVWKDKEDRWDHDRYNDDEQAPKSHDELVAVYGYDIRNEEGPPRARRRRRYGRGPNKYTRNWEDEDAYGKPGGPPSVGRGGVRKTNRSGEEFPALSGGNNKDDRSTTPEEPVITSAWYSNKNKSQPKAGNFPPLQAQHESLNSKTSPTNDSGINEMRTLNEPTNPAWKKEVKQNSHSQSSNGSGGGGDADKLLNHKSSPRDSNKRQVQESVSLAASRARGRGFKASGNTNNAGSNRLDYKAKGRGSGSVPLDNRRNNSDNNHIDDHHIITDMKQMNVNDGGSFQQNSRQNKNLYVQSPGQVRPGTIPPRMQQQHQQPQQQQQPAQQQSARQQQHDAAGNRPKRYSSLRQRPPVPEGPGQQGYQPQHGQHGYYPQAGNSRGVLDSQGYPAGHFDQAPPVAPPAAPLAGQPVLPLPPGGQPASFAPPPFLVPSPQFLPPQGAPPSMINYVQGPNGPAFQPNFQGYQGFSPPVQPQGPPPPQELFQPQGCTYYSPAQQQQHAVPMRRPKAAIPILPPPDNQQHMTSRGRGRTIQQQIISVPVGGVQRTNTESKNNMVEGDGKFVQAQFAGVQIEKQVLIDQFAVNETTEVRENSVDNEDKDVISNSEITNISETSKELKVSLDVVVMTEQRQDNEQETEQLQQQEQHVLESDDVITTKTAEQVIINTTEPELPKIENKVMESPAVEEAAA</sequence>
<dbReference type="GO" id="GO:0006417">
    <property type="term" value="P:regulation of translation"/>
    <property type="evidence" value="ECO:0007669"/>
    <property type="project" value="UniProtKB-KW"/>
</dbReference>
<keyword evidence="8" id="KW-0963">Cytoplasm</keyword>
<evidence type="ECO:0000313" key="21">
    <source>
        <dbReference type="RefSeq" id="XP_015524060.2"/>
    </source>
</evidence>
<evidence type="ECO:0000256" key="15">
    <source>
        <dbReference type="ARBA" id="ARBA00023187"/>
    </source>
</evidence>
<keyword evidence="14" id="KW-0866">Nonsense-mediated mRNA decay</keyword>
<dbReference type="SMART" id="SM01044">
    <property type="entry name" value="Btz"/>
    <property type="match status" value="1"/>
</dbReference>
<evidence type="ECO:0000256" key="3">
    <source>
        <dbReference type="ARBA" id="ARBA00004324"/>
    </source>
</evidence>
<evidence type="ECO:0000313" key="20">
    <source>
        <dbReference type="Proteomes" id="UP000829291"/>
    </source>
</evidence>
<feature type="compositionally biased region" description="Basic and acidic residues" evidence="18">
    <location>
        <begin position="56"/>
        <end position="104"/>
    </location>
</feature>
<organism evidence="21">
    <name type="scientific">Neodiprion lecontei</name>
    <name type="common">Redheaded pine sawfly</name>
    <dbReference type="NCBI Taxonomy" id="441921"/>
    <lineage>
        <taxon>Eukaryota</taxon>
        <taxon>Metazoa</taxon>
        <taxon>Ecdysozoa</taxon>
        <taxon>Arthropoda</taxon>
        <taxon>Hexapoda</taxon>
        <taxon>Insecta</taxon>
        <taxon>Pterygota</taxon>
        <taxon>Neoptera</taxon>
        <taxon>Endopterygota</taxon>
        <taxon>Hymenoptera</taxon>
        <taxon>Tenthredinoidea</taxon>
        <taxon>Diprionidae</taxon>
        <taxon>Diprioninae</taxon>
        <taxon>Neodiprion</taxon>
    </lineage>
</organism>
<evidence type="ECO:0000256" key="8">
    <source>
        <dbReference type="ARBA" id="ARBA00022490"/>
    </source>
</evidence>
<dbReference type="GO" id="GO:0016607">
    <property type="term" value="C:nuclear speck"/>
    <property type="evidence" value="ECO:0007669"/>
    <property type="project" value="UniProtKB-SubCell"/>
</dbReference>
<dbReference type="GeneID" id="107227429"/>
<keyword evidence="15" id="KW-0508">mRNA splicing</keyword>
<keyword evidence="16" id="KW-0539">Nucleus</keyword>
<reference evidence="21" key="1">
    <citation type="submission" date="2025-08" db="UniProtKB">
        <authorList>
            <consortium name="RefSeq"/>
        </authorList>
    </citation>
    <scope>IDENTIFICATION</scope>
    <source>
        <tissue evidence="21">Thorax and Abdomen</tissue>
    </source>
</reference>
<dbReference type="FunCoup" id="A0A6J0CCA2">
    <property type="interactions" value="1473"/>
</dbReference>
<dbReference type="GO" id="GO:0000184">
    <property type="term" value="P:nuclear-transcribed mRNA catabolic process, nonsense-mediated decay"/>
    <property type="evidence" value="ECO:0007669"/>
    <property type="project" value="UniProtKB-KW"/>
</dbReference>
<dbReference type="InParanoid" id="A0A6J0CCA2"/>
<feature type="compositionally biased region" description="Low complexity" evidence="18">
    <location>
        <begin position="452"/>
        <end position="472"/>
    </location>
</feature>
<feature type="compositionally biased region" description="Polar residues" evidence="18">
    <location>
        <begin position="1"/>
        <end position="11"/>
    </location>
</feature>
<evidence type="ECO:0000259" key="19">
    <source>
        <dbReference type="SMART" id="SM01044"/>
    </source>
</evidence>